<dbReference type="Gene3D" id="1.10.630.10">
    <property type="entry name" value="Cytochrome P450"/>
    <property type="match status" value="1"/>
</dbReference>
<keyword evidence="4 6" id="KW-0479">Metal-binding</keyword>
<keyword evidence="3 6" id="KW-0349">Heme</keyword>
<keyword evidence="5 6" id="KW-0408">Iron</keyword>
<dbReference type="InterPro" id="IPR050121">
    <property type="entry name" value="Cytochrome_P450_monoxygenase"/>
</dbReference>
<reference evidence="9 10" key="1">
    <citation type="journal article" date="2014" name="Proc. Natl. Acad. Sci. U.S.A.">
        <title>Trajectory and genomic determinants of fungal-pathogen speciation and host adaptation.</title>
        <authorList>
            <person name="Hu X."/>
            <person name="Xiao G."/>
            <person name="Zheng P."/>
            <person name="Shang Y."/>
            <person name="Su Y."/>
            <person name="Zhang X."/>
            <person name="Liu X."/>
            <person name="Zhan S."/>
            <person name="St Leger R.J."/>
            <person name="Wang C."/>
        </authorList>
    </citation>
    <scope>NUCLEOTIDE SEQUENCE [LARGE SCALE GENOMIC DNA]</scope>
    <source>
        <strain evidence="9 10">ARSEF 549</strain>
    </source>
</reference>
<evidence type="ECO:0000256" key="5">
    <source>
        <dbReference type="ARBA" id="ARBA00023004"/>
    </source>
</evidence>
<evidence type="ECO:0000256" key="4">
    <source>
        <dbReference type="ARBA" id="ARBA00022723"/>
    </source>
</evidence>
<dbReference type="PRINTS" id="PR00463">
    <property type="entry name" value="EP450I"/>
</dbReference>
<dbReference type="EMBL" id="AZNF01000003">
    <property type="protein sequence ID" value="KID68816.1"/>
    <property type="molecule type" value="Genomic_DNA"/>
</dbReference>
<keyword evidence="10" id="KW-1185">Reference proteome</keyword>
<dbReference type="InterPro" id="IPR036396">
    <property type="entry name" value="Cyt_P450_sf"/>
</dbReference>
<dbReference type="CDD" id="cd11058">
    <property type="entry name" value="CYP60B-like"/>
    <property type="match status" value="1"/>
</dbReference>
<dbReference type="VEuPathDB" id="FungiDB:MAN_03672"/>
<dbReference type="GO" id="GO:0016705">
    <property type="term" value="F:oxidoreductase activity, acting on paired donors, with incorporation or reduction of molecular oxygen"/>
    <property type="evidence" value="ECO:0007669"/>
    <property type="project" value="InterPro"/>
</dbReference>
<evidence type="ECO:0000256" key="3">
    <source>
        <dbReference type="ARBA" id="ARBA00022617"/>
    </source>
</evidence>
<evidence type="ECO:0000256" key="1">
    <source>
        <dbReference type="ARBA" id="ARBA00001971"/>
    </source>
</evidence>
<dbReference type="GO" id="GO:0004497">
    <property type="term" value="F:monooxygenase activity"/>
    <property type="evidence" value="ECO:0007669"/>
    <property type="project" value="UniProtKB-KW"/>
</dbReference>
<keyword evidence="7" id="KW-0503">Monooxygenase</keyword>
<evidence type="ECO:0000313" key="10">
    <source>
        <dbReference type="Proteomes" id="UP000031186"/>
    </source>
</evidence>
<comment type="caution">
    <text evidence="9">The sequence shown here is derived from an EMBL/GenBank/DDBJ whole genome shotgun (WGS) entry which is preliminary data.</text>
</comment>
<dbReference type="PROSITE" id="PS00086">
    <property type="entry name" value="CYTOCHROME_P450"/>
    <property type="match status" value="1"/>
</dbReference>
<dbReference type="GO" id="GO:0020037">
    <property type="term" value="F:heme binding"/>
    <property type="evidence" value="ECO:0007669"/>
    <property type="project" value="InterPro"/>
</dbReference>
<dbReference type="PANTHER" id="PTHR24305">
    <property type="entry name" value="CYTOCHROME P450"/>
    <property type="match status" value="1"/>
</dbReference>
<dbReference type="HOGENOM" id="CLU_001570_14_11_1"/>
<keyword evidence="7" id="KW-0560">Oxidoreductase</keyword>
<feature type="non-terminal residue" evidence="9">
    <location>
        <position position="1"/>
    </location>
</feature>
<evidence type="ECO:0000256" key="7">
    <source>
        <dbReference type="RuleBase" id="RU000461"/>
    </source>
</evidence>
<dbReference type="Proteomes" id="UP000031186">
    <property type="component" value="Unassembled WGS sequence"/>
</dbReference>
<name>A0A0B4FSY1_METAF</name>
<evidence type="ECO:0000256" key="6">
    <source>
        <dbReference type="PIRSR" id="PIRSR602401-1"/>
    </source>
</evidence>
<dbReference type="InterPro" id="IPR002401">
    <property type="entry name" value="Cyt_P450_E_grp-I"/>
</dbReference>
<comment type="similarity">
    <text evidence="2 7">Belongs to the cytochrome P450 family.</text>
</comment>
<evidence type="ECO:0000313" key="9">
    <source>
        <dbReference type="EMBL" id="KID68816.1"/>
    </source>
</evidence>
<evidence type="ECO:0000256" key="2">
    <source>
        <dbReference type="ARBA" id="ARBA00010617"/>
    </source>
</evidence>
<protein>
    <submittedName>
        <fullName evidence="9">Cytochrome P450 3A17</fullName>
    </submittedName>
</protein>
<feature type="region of interest" description="Disordered" evidence="8">
    <location>
        <begin position="267"/>
        <end position="294"/>
    </location>
</feature>
<dbReference type="AlphaFoldDB" id="A0A0B4FSY1"/>
<sequence>MSSSNVFTMRGSLPAIPMELDKAHFVPLMTLFASTLTWTTLCQFVAFHIAQAIYRLWFHPLSKFPGPVLYSVFYLPYLYQAYIKGRWIFKTTELHRKYGPIVRVGPNHIIVDGEIGWPQVFGRRKADQSEYEKMPAVHKAKAYSLIGATRDIHRRQRRQLNHAFSDASLTQQEDIIQAYVTLLLERLQTRADEAEVVDAVKWMNCTTFDIIGDLAFSESFSSLQNNAVHPWVKLFFDSIRFLAVRRFFVNFPLLRFALSMFSSRFGTKQHPSRDHAKNKARQRMALGQDPPGGRKDFMSYMLRKTRDGQVGMSEEEILETCPTLVIAGSETTASALSAFYFYMDKNPRAYAQLTEEIRTAFGAEEEITMQNASHLEYLQACVNEVLRIYPPAAETPARVSPGDFIEGVYIPANTLVSVYQWATFRNPKHFKDPESFIPERWLSPSHPLYDEGFKNDNHAIFKPFSYGSRDCIGKNLAINELRVIISRMLYRFDFNVLEGQDDWHTKQRSFIIWDKSPLMVRFQTRQTAN</sequence>
<accession>A0A0B4FSY1</accession>
<dbReference type="GO" id="GO:0005506">
    <property type="term" value="F:iron ion binding"/>
    <property type="evidence" value="ECO:0007669"/>
    <property type="project" value="InterPro"/>
</dbReference>
<dbReference type="PANTHER" id="PTHR24305:SF210">
    <property type="entry name" value="CYTOCHROME P450 MONOOXYGENASE ASQL-RELATED"/>
    <property type="match status" value="1"/>
</dbReference>
<evidence type="ECO:0000256" key="8">
    <source>
        <dbReference type="SAM" id="MobiDB-lite"/>
    </source>
</evidence>
<gene>
    <name evidence="9" type="ORF">MAN_03672</name>
</gene>
<dbReference type="InterPro" id="IPR017972">
    <property type="entry name" value="Cyt_P450_CS"/>
</dbReference>
<dbReference type="OrthoDB" id="1470350at2759"/>
<feature type="binding site" description="axial binding residue" evidence="6">
    <location>
        <position position="471"/>
    </location>
    <ligand>
        <name>heme</name>
        <dbReference type="ChEBI" id="CHEBI:30413"/>
    </ligand>
    <ligandPart>
        <name>Fe</name>
        <dbReference type="ChEBI" id="CHEBI:18248"/>
    </ligandPart>
</feature>
<proteinExistence type="inferred from homology"/>
<comment type="cofactor">
    <cofactor evidence="1 6">
        <name>heme</name>
        <dbReference type="ChEBI" id="CHEBI:30413"/>
    </cofactor>
</comment>
<dbReference type="Pfam" id="PF00067">
    <property type="entry name" value="p450"/>
    <property type="match status" value="1"/>
</dbReference>
<organism evidence="9 10">
    <name type="scientific">Metarhizium anisopliae (strain ARSEF 549)</name>
    <dbReference type="NCBI Taxonomy" id="3151832"/>
    <lineage>
        <taxon>Eukaryota</taxon>
        <taxon>Fungi</taxon>
        <taxon>Dikarya</taxon>
        <taxon>Ascomycota</taxon>
        <taxon>Pezizomycotina</taxon>
        <taxon>Sordariomycetes</taxon>
        <taxon>Hypocreomycetidae</taxon>
        <taxon>Hypocreales</taxon>
        <taxon>Clavicipitaceae</taxon>
        <taxon>Metarhizium</taxon>
    </lineage>
</organism>
<dbReference type="InterPro" id="IPR001128">
    <property type="entry name" value="Cyt_P450"/>
</dbReference>
<dbReference type="SUPFAM" id="SSF48264">
    <property type="entry name" value="Cytochrome P450"/>
    <property type="match status" value="1"/>
</dbReference>
<dbReference type="PRINTS" id="PR00385">
    <property type="entry name" value="P450"/>
</dbReference>